<name>A0A5B7I991_PORTR</name>
<dbReference type="Proteomes" id="UP000324222">
    <property type="component" value="Unassembled WGS sequence"/>
</dbReference>
<evidence type="ECO:0000313" key="2">
    <source>
        <dbReference type="EMBL" id="MPC81090.1"/>
    </source>
</evidence>
<sequence length="165" mass="18139">MVMSELRAPWGGTSYTPGHHPPKPAEAARPSAVLAGRPSQTCWKARGFGRKSLRGAKLAAQPLHYSRQGPLMTHSTPPSIRETLTEIHATLLSPHALRDKEILDAYHMDDFLPQKTQKKTSTFKEFELGTNTDTFTTSQDKAATSATERMTCSKGSARRGMAWSS</sequence>
<feature type="region of interest" description="Disordered" evidence="1">
    <location>
        <begin position="1"/>
        <end position="27"/>
    </location>
</feature>
<keyword evidence="3" id="KW-1185">Reference proteome</keyword>
<evidence type="ECO:0000313" key="3">
    <source>
        <dbReference type="Proteomes" id="UP000324222"/>
    </source>
</evidence>
<proteinExistence type="predicted"/>
<dbReference type="AlphaFoldDB" id="A0A5B7I991"/>
<feature type="compositionally biased region" description="Polar residues" evidence="1">
    <location>
        <begin position="139"/>
        <end position="154"/>
    </location>
</feature>
<accession>A0A5B7I991</accession>
<dbReference type="EMBL" id="VSRR010055897">
    <property type="protein sequence ID" value="MPC81090.1"/>
    <property type="molecule type" value="Genomic_DNA"/>
</dbReference>
<organism evidence="2 3">
    <name type="scientific">Portunus trituberculatus</name>
    <name type="common">Swimming crab</name>
    <name type="synonym">Neptunus trituberculatus</name>
    <dbReference type="NCBI Taxonomy" id="210409"/>
    <lineage>
        <taxon>Eukaryota</taxon>
        <taxon>Metazoa</taxon>
        <taxon>Ecdysozoa</taxon>
        <taxon>Arthropoda</taxon>
        <taxon>Crustacea</taxon>
        <taxon>Multicrustacea</taxon>
        <taxon>Malacostraca</taxon>
        <taxon>Eumalacostraca</taxon>
        <taxon>Eucarida</taxon>
        <taxon>Decapoda</taxon>
        <taxon>Pleocyemata</taxon>
        <taxon>Brachyura</taxon>
        <taxon>Eubrachyura</taxon>
        <taxon>Portunoidea</taxon>
        <taxon>Portunidae</taxon>
        <taxon>Portuninae</taxon>
        <taxon>Portunus</taxon>
    </lineage>
</organism>
<protein>
    <submittedName>
        <fullName evidence="2">Uncharacterized protein</fullName>
    </submittedName>
</protein>
<reference evidence="2 3" key="1">
    <citation type="submission" date="2019-05" db="EMBL/GenBank/DDBJ databases">
        <title>Another draft genome of Portunus trituberculatus and its Hox gene families provides insights of decapod evolution.</title>
        <authorList>
            <person name="Jeong J.-H."/>
            <person name="Song I."/>
            <person name="Kim S."/>
            <person name="Choi T."/>
            <person name="Kim D."/>
            <person name="Ryu S."/>
            <person name="Kim W."/>
        </authorList>
    </citation>
    <scope>NUCLEOTIDE SEQUENCE [LARGE SCALE GENOMIC DNA]</scope>
    <source>
        <tissue evidence="2">Muscle</tissue>
    </source>
</reference>
<evidence type="ECO:0000256" key="1">
    <source>
        <dbReference type="SAM" id="MobiDB-lite"/>
    </source>
</evidence>
<comment type="caution">
    <text evidence="2">The sequence shown here is derived from an EMBL/GenBank/DDBJ whole genome shotgun (WGS) entry which is preliminary data.</text>
</comment>
<feature type="region of interest" description="Disordered" evidence="1">
    <location>
        <begin position="139"/>
        <end position="165"/>
    </location>
</feature>
<gene>
    <name evidence="2" type="ORF">E2C01_075690</name>
</gene>